<sequence>MHSTNPQAITEKCAKAVKILETFVEPGQSGSQQHIPPQIIDQAKGIVILSVVRAGIVLNKRGGSGLVMVRLPDGSWSAPSAISTDGFGAGLQIGTSKSNLILLFRRFVVGPSRNNSGKAINEPIYLYSTTNGIFIGISLKESVLTQVFEDEEANSSFYGPQVSAKDILSGFVKCPTDAEPLYRLLSHSSEY</sequence>
<evidence type="ECO:0000313" key="3">
    <source>
        <dbReference type="Proteomes" id="UP000193642"/>
    </source>
</evidence>
<keyword evidence="3" id="KW-1185">Reference proteome</keyword>
<comment type="caution">
    <text evidence="2">The sequence shown here is derived from an EMBL/GenBank/DDBJ whole genome shotgun (WGS) entry which is preliminary data.</text>
</comment>
<dbReference type="STRING" id="329046.A0A1Y2B7Q7"/>
<dbReference type="OrthoDB" id="443981at2759"/>
<gene>
    <name evidence="2" type="ORF">BCR33DRAFT_724442</name>
</gene>
<protein>
    <recommendedName>
        <fullName evidence="1">Ysc84 actin-binding domain-containing protein</fullName>
    </recommendedName>
</protein>
<dbReference type="PANTHER" id="PTHR15629">
    <property type="entry name" value="SH3YL1 PROTEIN"/>
    <property type="match status" value="1"/>
</dbReference>
<organism evidence="2 3">
    <name type="scientific">Rhizoclosmatium globosum</name>
    <dbReference type="NCBI Taxonomy" id="329046"/>
    <lineage>
        <taxon>Eukaryota</taxon>
        <taxon>Fungi</taxon>
        <taxon>Fungi incertae sedis</taxon>
        <taxon>Chytridiomycota</taxon>
        <taxon>Chytridiomycota incertae sedis</taxon>
        <taxon>Chytridiomycetes</taxon>
        <taxon>Chytridiales</taxon>
        <taxon>Chytriomycetaceae</taxon>
        <taxon>Rhizoclosmatium</taxon>
    </lineage>
</organism>
<dbReference type="GO" id="GO:0035091">
    <property type="term" value="F:phosphatidylinositol binding"/>
    <property type="evidence" value="ECO:0007669"/>
    <property type="project" value="TreeGrafter"/>
</dbReference>
<dbReference type="PANTHER" id="PTHR15629:SF2">
    <property type="entry name" value="SH3 DOMAIN-CONTAINING YSC84-LIKE PROTEIN 1"/>
    <property type="match status" value="1"/>
</dbReference>
<dbReference type="AlphaFoldDB" id="A0A1Y2B7Q7"/>
<dbReference type="Proteomes" id="UP000193642">
    <property type="component" value="Unassembled WGS sequence"/>
</dbReference>
<name>A0A1Y2B7Q7_9FUNG</name>
<dbReference type="InterPro" id="IPR007461">
    <property type="entry name" value="Ysc84_actin-binding"/>
</dbReference>
<proteinExistence type="predicted"/>
<dbReference type="InterPro" id="IPR051702">
    <property type="entry name" value="SH3_domain_YSC84-like"/>
</dbReference>
<evidence type="ECO:0000313" key="2">
    <source>
        <dbReference type="EMBL" id="ORY30135.1"/>
    </source>
</evidence>
<evidence type="ECO:0000259" key="1">
    <source>
        <dbReference type="Pfam" id="PF04366"/>
    </source>
</evidence>
<reference evidence="2 3" key="1">
    <citation type="submission" date="2016-07" db="EMBL/GenBank/DDBJ databases">
        <title>Pervasive Adenine N6-methylation of Active Genes in Fungi.</title>
        <authorList>
            <consortium name="DOE Joint Genome Institute"/>
            <person name="Mondo S.J."/>
            <person name="Dannebaum R.O."/>
            <person name="Kuo R.C."/>
            <person name="Labutti K."/>
            <person name="Haridas S."/>
            <person name="Kuo A."/>
            <person name="Salamov A."/>
            <person name="Ahrendt S.R."/>
            <person name="Lipzen A."/>
            <person name="Sullivan W."/>
            <person name="Andreopoulos W.B."/>
            <person name="Clum A."/>
            <person name="Lindquist E."/>
            <person name="Daum C."/>
            <person name="Ramamoorthy G.K."/>
            <person name="Gryganskyi A."/>
            <person name="Culley D."/>
            <person name="Magnuson J.K."/>
            <person name="James T.Y."/>
            <person name="O'Malley M.A."/>
            <person name="Stajich J.E."/>
            <person name="Spatafora J.W."/>
            <person name="Visel A."/>
            <person name="Grigoriev I.V."/>
        </authorList>
    </citation>
    <scope>NUCLEOTIDE SEQUENCE [LARGE SCALE GENOMIC DNA]</scope>
    <source>
        <strain evidence="2 3">JEL800</strain>
    </source>
</reference>
<dbReference type="Pfam" id="PF04366">
    <property type="entry name" value="Ysc84"/>
    <property type="match status" value="1"/>
</dbReference>
<dbReference type="EMBL" id="MCGO01000084">
    <property type="protein sequence ID" value="ORY30135.1"/>
    <property type="molecule type" value="Genomic_DNA"/>
</dbReference>
<feature type="domain" description="Ysc84 actin-binding" evidence="1">
    <location>
        <begin position="110"/>
        <end position="186"/>
    </location>
</feature>
<accession>A0A1Y2B7Q7</accession>